<reference evidence="10" key="2">
    <citation type="journal article" date="2013" name="PLoS Genet.">
        <title>Comparative genome structure, secondary metabolite, and effector coding capacity across Cochliobolus pathogens.</title>
        <authorList>
            <person name="Condon B.J."/>
            <person name="Leng Y."/>
            <person name="Wu D."/>
            <person name="Bushley K.E."/>
            <person name="Ohm R.A."/>
            <person name="Otillar R."/>
            <person name="Martin J."/>
            <person name="Schackwitz W."/>
            <person name="Grimwood J."/>
            <person name="MohdZainudin N."/>
            <person name="Xue C."/>
            <person name="Wang R."/>
            <person name="Manning V.A."/>
            <person name="Dhillon B."/>
            <person name="Tu Z.J."/>
            <person name="Steffenson B.J."/>
            <person name="Salamov A."/>
            <person name="Sun H."/>
            <person name="Lowry S."/>
            <person name="LaButti K."/>
            <person name="Han J."/>
            <person name="Copeland A."/>
            <person name="Lindquist E."/>
            <person name="Barry K."/>
            <person name="Schmutz J."/>
            <person name="Baker S.E."/>
            <person name="Ciuffetti L.M."/>
            <person name="Grigoriev I.V."/>
            <person name="Zhong S."/>
            <person name="Turgeon B.G."/>
        </authorList>
    </citation>
    <scope>NUCLEOTIDE SEQUENCE [LARGE SCALE GENOMIC DNA]</scope>
    <source>
        <strain evidence="10">C5 / ATCC 48332 / race O</strain>
    </source>
</reference>
<feature type="signal peptide" evidence="7">
    <location>
        <begin position="1"/>
        <end position="18"/>
    </location>
</feature>
<evidence type="ECO:0000256" key="6">
    <source>
        <dbReference type="ARBA" id="ARBA00023180"/>
    </source>
</evidence>
<evidence type="ECO:0000313" key="9">
    <source>
        <dbReference type="EMBL" id="EMD90617.1"/>
    </source>
</evidence>
<accession>M2URU1</accession>
<gene>
    <name evidence="9" type="ORF">COCHEDRAFT_1140231</name>
</gene>
<dbReference type="SUPFAM" id="SSF57997">
    <property type="entry name" value="Tropomyosin"/>
    <property type="match status" value="1"/>
</dbReference>
<keyword evidence="5" id="KW-0472">Membrane</keyword>
<dbReference type="AlphaFoldDB" id="M2URU1"/>
<dbReference type="PROSITE" id="PS51212">
    <property type="entry name" value="WSC"/>
    <property type="match status" value="1"/>
</dbReference>
<sequence>MKPSQVLFLFTLYASAHGYMAPQAVGSMPRDIGTPESVGSSYTCDNGATPSVECVDTTTKPSCDCTCTNGIRFNQTLSTDEQGSASCGTCDAEKEQCLVQLAINAGLATAREQQLKTEFENASARETQLKTDLENAAAREQQLKTDFDTASAREQSLKAALDLAFSREQQLKTDLDLASARSQHLATTLETSQQTCQTNEQTHLAAQRDLEAQLKPYKSPRFKLQKCFFSSPDNPALIPDLHINDPQMTAYKCKHICRGSRFFGLQHGTSCYCGNALSPHLTEASDAVCRVKCGGDIYACGGIGAMRIFTYEY</sequence>
<proteinExistence type="predicted"/>
<feature type="chain" id="PRO_5004027073" description="WSC domain-containing protein" evidence="7">
    <location>
        <begin position="19"/>
        <end position="313"/>
    </location>
</feature>
<dbReference type="PANTHER" id="PTHR24269">
    <property type="entry name" value="KREMEN PROTEIN"/>
    <property type="match status" value="1"/>
</dbReference>
<keyword evidence="2" id="KW-0812">Transmembrane</keyword>
<dbReference type="InterPro" id="IPR051836">
    <property type="entry name" value="Kremen_rcpt"/>
</dbReference>
<dbReference type="EMBL" id="KB445578">
    <property type="protein sequence ID" value="EMD90617.1"/>
    <property type="molecule type" value="Genomic_DNA"/>
</dbReference>
<dbReference type="OrthoDB" id="5985073at2759"/>
<dbReference type="HOGENOM" id="CLU_077165_0_0_1"/>
<keyword evidence="4" id="KW-1133">Transmembrane helix</keyword>
<keyword evidence="10" id="KW-1185">Reference proteome</keyword>
<evidence type="ECO:0000313" key="10">
    <source>
        <dbReference type="Proteomes" id="UP000016936"/>
    </source>
</evidence>
<dbReference type="Pfam" id="PF01822">
    <property type="entry name" value="WSC"/>
    <property type="match status" value="1"/>
</dbReference>
<dbReference type="STRING" id="701091.M2URU1"/>
<feature type="domain" description="WSC" evidence="8">
    <location>
        <begin position="221"/>
        <end position="312"/>
    </location>
</feature>
<dbReference type="Proteomes" id="UP000016936">
    <property type="component" value="Unassembled WGS sequence"/>
</dbReference>
<dbReference type="InterPro" id="IPR002889">
    <property type="entry name" value="WSC_carb-bd"/>
</dbReference>
<evidence type="ECO:0000256" key="1">
    <source>
        <dbReference type="ARBA" id="ARBA00004167"/>
    </source>
</evidence>
<protein>
    <recommendedName>
        <fullName evidence="8">WSC domain-containing protein</fullName>
    </recommendedName>
</protein>
<evidence type="ECO:0000259" key="8">
    <source>
        <dbReference type="PROSITE" id="PS51212"/>
    </source>
</evidence>
<evidence type="ECO:0000256" key="4">
    <source>
        <dbReference type="ARBA" id="ARBA00022989"/>
    </source>
</evidence>
<dbReference type="GO" id="GO:0005886">
    <property type="term" value="C:plasma membrane"/>
    <property type="evidence" value="ECO:0007669"/>
    <property type="project" value="TreeGrafter"/>
</dbReference>
<evidence type="ECO:0000256" key="7">
    <source>
        <dbReference type="SAM" id="SignalP"/>
    </source>
</evidence>
<evidence type="ECO:0000256" key="3">
    <source>
        <dbReference type="ARBA" id="ARBA00022729"/>
    </source>
</evidence>
<keyword evidence="6" id="KW-0325">Glycoprotein</keyword>
<comment type="subcellular location">
    <subcellularLocation>
        <location evidence="1">Membrane</location>
        <topology evidence="1">Single-pass membrane protein</topology>
    </subcellularLocation>
</comment>
<dbReference type="PANTHER" id="PTHR24269:SF16">
    <property type="entry name" value="PROTEIN SLG1"/>
    <property type="match status" value="1"/>
</dbReference>
<keyword evidence="3 7" id="KW-0732">Signal</keyword>
<reference evidence="9 10" key="1">
    <citation type="journal article" date="2012" name="PLoS Pathog.">
        <title>Diverse lifestyles and strategies of plant pathogenesis encoded in the genomes of eighteen Dothideomycetes fungi.</title>
        <authorList>
            <person name="Ohm R.A."/>
            <person name="Feau N."/>
            <person name="Henrissat B."/>
            <person name="Schoch C.L."/>
            <person name="Horwitz B.A."/>
            <person name="Barry K.W."/>
            <person name="Condon B.J."/>
            <person name="Copeland A.C."/>
            <person name="Dhillon B."/>
            <person name="Glaser F."/>
            <person name="Hesse C.N."/>
            <person name="Kosti I."/>
            <person name="LaButti K."/>
            <person name="Lindquist E.A."/>
            <person name="Lucas S."/>
            <person name="Salamov A.A."/>
            <person name="Bradshaw R.E."/>
            <person name="Ciuffetti L."/>
            <person name="Hamelin R.C."/>
            <person name="Kema G.H.J."/>
            <person name="Lawrence C."/>
            <person name="Scott J.A."/>
            <person name="Spatafora J.W."/>
            <person name="Turgeon B.G."/>
            <person name="de Wit P.J.G.M."/>
            <person name="Zhong S."/>
            <person name="Goodwin S.B."/>
            <person name="Grigoriev I.V."/>
        </authorList>
    </citation>
    <scope>NUCLEOTIDE SEQUENCE [LARGE SCALE GENOMIC DNA]</scope>
    <source>
        <strain evidence="10">C5 / ATCC 48332 / race O</strain>
    </source>
</reference>
<evidence type="ECO:0000256" key="5">
    <source>
        <dbReference type="ARBA" id="ARBA00023136"/>
    </source>
</evidence>
<dbReference type="SMART" id="SM00321">
    <property type="entry name" value="WSC"/>
    <property type="match status" value="1"/>
</dbReference>
<name>M2URU1_COCH5</name>
<evidence type="ECO:0000256" key="2">
    <source>
        <dbReference type="ARBA" id="ARBA00022692"/>
    </source>
</evidence>
<organism evidence="9 10">
    <name type="scientific">Cochliobolus heterostrophus (strain C5 / ATCC 48332 / race O)</name>
    <name type="common">Southern corn leaf blight fungus</name>
    <name type="synonym">Bipolaris maydis</name>
    <dbReference type="NCBI Taxonomy" id="701091"/>
    <lineage>
        <taxon>Eukaryota</taxon>
        <taxon>Fungi</taxon>
        <taxon>Dikarya</taxon>
        <taxon>Ascomycota</taxon>
        <taxon>Pezizomycotina</taxon>
        <taxon>Dothideomycetes</taxon>
        <taxon>Pleosporomycetidae</taxon>
        <taxon>Pleosporales</taxon>
        <taxon>Pleosporineae</taxon>
        <taxon>Pleosporaceae</taxon>
        <taxon>Bipolaris</taxon>
    </lineage>
</organism>
<dbReference type="OMA" id="CKHICRG"/>